<proteinExistence type="predicted"/>
<keyword evidence="1" id="KW-0812">Transmembrane</keyword>
<dbReference type="Proteomes" id="UP000251942">
    <property type="component" value="Unassembled WGS sequence"/>
</dbReference>
<name>A0A2X1QZ84_9GAMM</name>
<dbReference type="GO" id="GO:0016740">
    <property type="term" value="F:transferase activity"/>
    <property type="evidence" value="ECO:0007669"/>
    <property type="project" value="UniProtKB-KW"/>
</dbReference>
<gene>
    <name evidence="2" type="primary">ubiA_1</name>
    <name evidence="2" type="ORF">NCTC12022_00351</name>
</gene>
<feature type="transmembrane region" description="Helical" evidence="1">
    <location>
        <begin position="21"/>
        <end position="41"/>
    </location>
</feature>
<reference evidence="2 3" key="1">
    <citation type="submission" date="2018-06" db="EMBL/GenBank/DDBJ databases">
        <authorList>
            <consortium name="Pathogen Informatics"/>
            <person name="Doyle S."/>
        </authorList>
    </citation>
    <scope>NUCLEOTIDE SEQUENCE [LARGE SCALE GENOMIC DNA]</scope>
    <source>
        <strain evidence="2 3">NCTC12022</strain>
    </source>
</reference>
<keyword evidence="2" id="KW-0808">Transferase</keyword>
<dbReference type="AlphaFoldDB" id="A0A2X1QZ84"/>
<accession>A0A2X1QZ84</accession>
<dbReference type="Gene3D" id="1.20.120.1780">
    <property type="entry name" value="UbiA prenyltransferase"/>
    <property type="match status" value="1"/>
</dbReference>
<evidence type="ECO:0000313" key="3">
    <source>
        <dbReference type="Proteomes" id="UP000251942"/>
    </source>
</evidence>
<keyword evidence="1" id="KW-0472">Membrane</keyword>
<evidence type="ECO:0000256" key="1">
    <source>
        <dbReference type="SAM" id="Phobius"/>
    </source>
</evidence>
<protein>
    <submittedName>
        <fullName evidence="2">4-hydroxybenzoate-octaprenyltransferase</fullName>
        <ecNumber evidence="2">2.5.1.-</ecNumber>
    </submittedName>
</protein>
<organism evidence="2 3">
    <name type="scientific">Legionella feeleii</name>
    <dbReference type="NCBI Taxonomy" id="453"/>
    <lineage>
        <taxon>Bacteria</taxon>
        <taxon>Pseudomonadati</taxon>
        <taxon>Pseudomonadota</taxon>
        <taxon>Gammaproteobacteria</taxon>
        <taxon>Legionellales</taxon>
        <taxon>Legionellaceae</taxon>
        <taxon>Legionella</taxon>
    </lineage>
</organism>
<dbReference type="EC" id="2.5.1.-" evidence="2"/>
<sequence>MVDREDDLRIGVKSTAILFADYDRIIIGILQIVFHGLWLFLAIRLNNFWPFFIVGCLLLFCWVTNRN</sequence>
<evidence type="ECO:0000313" key="2">
    <source>
        <dbReference type="EMBL" id="SPX59640.1"/>
    </source>
</evidence>
<dbReference type="EMBL" id="UASS01000002">
    <property type="protein sequence ID" value="SPX59640.1"/>
    <property type="molecule type" value="Genomic_DNA"/>
</dbReference>
<feature type="transmembrane region" description="Helical" evidence="1">
    <location>
        <begin position="47"/>
        <end position="65"/>
    </location>
</feature>
<keyword evidence="1" id="KW-1133">Transmembrane helix</keyword>